<keyword evidence="2" id="KW-0645">Protease</keyword>
<dbReference type="GO" id="GO:0006508">
    <property type="term" value="P:proteolysis"/>
    <property type="evidence" value="ECO:0007669"/>
    <property type="project" value="UniProtKB-KW"/>
</dbReference>
<evidence type="ECO:0000256" key="7">
    <source>
        <dbReference type="ARBA" id="ARBA00023239"/>
    </source>
</evidence>
<evidence type="ECO:0008006" key="11">
    <source>
        <dbReference type="Google" id="ProtNLM"/>
    </source>
</evidence>
<feature type="compositionally biased region" description="Basic and acidic residues" evidence="8">
    <location>
        <begin position="359"/>
        <end position="370"/>
    </location>
</feature>
<feature type="compositionally biased region" description="Acidic residues" evidence="8">
    <location>
        <begin position="33"/>
        <end position="46"/>
    </location>
</feature>
<evidence type="ECO:0000256" key="8">
    <source>
        <dbReference type="SAM" id="MobiDB-lite"/>
    </source>
</evidence>
<keyword evidence="7" id="KW-0456">Lyase</keyword>
<evidence type="ECO:0000313" key="9">
    <source>
        <dbReference type="EMBL" id="CCD26443.1"/>
    </source>
</evidence>
<sequence length="399" mass="45620">MCGRFALEITGREVADQIVNDFYLDIIESEEEVETGAVPEEGEEDIREERGNGLGKSYNVAPTSFVNVYTNSHHLRTMKWGLIPQWIARSKMDSYNSGRTINARLETLSSKRIWKGCLKYKRCVIPVSGYYEWQKKKGEKIPYYVKRKDNKLIFLAGLYDHLNQEQTNGSKGEKSEGKVEIKEREQTLYSFTIVTGVAPDSLKWLHDRMPTVLEPGSKEWNEWLNEDKTEWTQKELYDTLKPTYNESLMESYQVSKDVGSVKNKGEYLVEPVQTATPIKPKKESSRNGSELKKEEGTDGKRHGVKKEQEEKEVEEGVGQKGDEEYQEPEKGQQGEVKGEEEEKVPIKKGKGSSSSSSSSKKDTKGNKRDITSMLRSSTRDKTGKSGEEHVPRPKKERKR</sequence>
<dbReference type="KEGG" id="ndi:NDAI_0H02690"/>
<dbReference type="GO" id="GO:0003697">
    <property type="term" value="F:single-stranded DNA binding"/>
    <property type="evidence" value="ECO:0007669"/>
    <property type="project" value="InterPro"/>
</dbReference>
<dbReference type="RefSeq" id="XP_003671686.1">
    <property type="nucleotide sequence ID" value="XM_003671638.1"/>
</dbReference>
<dbReference type="PANTHER" id="PTHR13604">
    <property type="entry name" value="DC12-RELATED"/>
    <property type="match status" value="1"/>
</dbReference>
<evidence type="ECO:0000256" key="4">
    <source>
        <dbReference type="ARBA" id="ARBA00022801"/>
    </source>
</evidence>
<keyword evidence="10" id="KW-1185">Reference proteome</keyword>
<dbReference type="HOGENOM" id="CLU_035990_0_1_1"/>
<evidence type="ECO:0000256" key="2">
    <source>
        <dbReference type="ARBA" id="ARBA00022670"/>
    </source>
</evidence>
<proteinExistence type="inferred from homology"/>
<accession>G0WF82</accession>
<dbReference type="eggNOG" id="KOG2618">
    <property type="taxonomic scope" value="Eukaryota"/>
</dbReference>
<dbReference type="GO" id="GO:0016829">
    <property type="term" value="F:lyase activity"/>
    <property type="evidence" value="ECO:0007669"/>
    <property type="project" value="UniProtKB-KW"/>
</dbReference>
<keyword evidence="6" id="KW-0238">DNA-binding</keyword>
<dbReference type="OrthoDB" id="2111841at2759"/>
<feature type="region of interest" description="Disordered" evidence="8">
    <location>
        <begin position="272"/>
        <end position="399"/>
    </location>
</feature>
<gene>
    <name evidence="9" type="primary">NDAI0H02690</name>
    <name evidence="9" type="ordered locus">NDAI_0H02690</name>
</gene>
<feature type="compositionally biased region" description="Basic and acidic residues" evidence="8">
    <location>
        <begin position="320"/>
        <end position="332"/>
    </location>
</feature>
<evidence type="ECO:0000256" key="1">
    <source>
        <dbReference type="ARBA" id="ARBA00008136"/>
    </source>
</evidence>
<evidence type="ECO:0000256" key="5">
    <source>
        <dbReference type="ARBA" id="ARBA00023124"/>
    </source>
</evidence>
<keyword evidence="3" id="KW-0227">DNA damage</keyword>
<organism evidence="9 10">
    <name type="scientific">Naumovozyma dairenensis (strain ATCC 10597 / BCRC 20456 / CBS 421 / NBRC 0211 / NRRL Y-12639)</name>
    <name type="common">Saccharomyces dairenensis</name>
    <dbReference type="NCBI Taxonomy" id="1071378"/>
    <lineage>
        <taxon>Eukaryota</taxon>
        <taxon>Fungi</taxon>
        <taxon>Dikarya</taxon>
        <taxon>Ascomycota</taxon>
        <taxon>Saccharomycotina</taxon>
        <taxon>Saccharomycetes</taxon>
        <taxon>Saccharomycetales</taxon>
        <taxon>Saccharomycetaceae</taxon>
        <taxon>Naumovozyma</taxon>
    </lineage>
</organism>
<dbReference type="GO" id="GO:0008233">
    <property type="term" value="F:peptidase activity"/>
    <property type="evidence" value="ECO:0007669"/>
    <property type="project" value="UniProtKB-KW"/>
</dbReference>
<dbReference type="EMBL" id="HE580274">
    <property type="protein sequence ID" value="CCD26443.1"/>
    <property type="molecule type" value="Genomic_DNA"/>
</dbReference>
<evidence type="ECO:0000256" key="3">
    <source>
        <dbReference type="ARBA" id="ARBA00022763"/>
    </source>
</evidence>
<feature type="compositionally biased region" description="Basic and acidic residues" evidence="8">
    <location>
        <begin position="280"/>
        <end position="309"/>
    </location>
</feature>
<comment type="similarity">
    <text evidence="1">Belongs to the SOS response-associated peptidase family.</text>
</comment>
<dbReference type="InterPro" id="IPR036590">
    <property type="entry name" value="SRAP-like"/>
</dbReference>
<name>G0WF82_NAUDC</name>
<dbReference type="Proteomes" id="UP000000689">
    <property type="component" value="Chromosome 8"/>
</dbReference>
<dbReference type="InterPro" id="IPR003738">
    <property type="entry name" value="SRAP"/>
</dbReference>
<reference evidence="9 10" key="1">
    <citation type="journal article" date="2011" name="Proc. Natl. Acad. Sci. U.S.A.">
        <title>Evolutionary erosion of yeast sex chromosomes by mating-type switching accidents.</title>
        <authorList>
            <person name="Gordon J.L."/>
            <person name="Armisen D."/>
            <person name="Proux-Wera E."/>
            <person name="Oheigeartaigh S.S."/>
            <person name="Byrne K.P."/>
            <person name="Wolfe K.H."/>
        </authorList>
    </citation>
    <scope>NUCLEOTIDE SEQUENCE [LARGE SCALE GENOMIC DNA]</scope>
    <source>
        <strain evidence="10">ATCC 10597 / BCRC 20456 / CBS 421 / NBRC 0211 / NRRL Y-12639</strain>
    </source>
</reference>
<dbReference type="Gene3D" id="3.90.1680.10">
    <property type="entry name" value="SOS response associated peptidase-like"/>
    <property type="match status" value="1"/>
</dbReference>
<protein>
    <recommendedName>
        <fullName evidence="11">DUF159-domain-containing protein</fullName>
    </recommendedName>
</protein>
<keyword evidence="5" id="KW-0190">Covalent protein-DNA linkage</keyword>
<feature type="compositionally biased region" description="Basic and acidic residues" evidence="8">
    <location>
        <begin position="377"/>
        <end position="393"/>
    </location>
</feature>
<dbReference type="OMA" id="NTEHTEW"/>
<dbReference type="PANTHER" id="PTHR13604:SF0">
    <property type="entry name" value="ABASIC SITE PROCESSING PROTEIN HMCES"/>
    <property type="match status" value="1"/>
</dbReference>
<dbReference type="GeneID" id="11495974"/>
<evidence type="ECO:0000313" key="10">
    <source>
        <dbReference type="Proteomes" id="UP000000689"/>
    </source>
</evidence>
<dbReference type="GO" id="GO:0106300">
    <property type="term" value="P:protein-DNA covalent cross-linking repair"/>
    <property type="evidence" value="ECO:0007669"/>
    <property type="project" value="InterPro"/>
</dbReference>
<feature type="region of interest" description="Disordered" evidence="8">
    <location>
        <begin position="33"/>
        <end position="53"/>
    </location>
</feature>
<dbReference type="AlphaFoldDB" id="G0WF82"/>
<dbReference type="SUPFAM" id="SSF143081">
    <property type="entry name" value="BB1717-like"/>
    <property type="match status" value="1"/>
</dbReference>
<evidence type="ECO:0000256" key="6">
    <source>
        <dbReference type="ARBA" id="ARBA00023125"/>
    </source>
</evidence>
<dbReference type="Pfam" id="PF02586">
    <property type="entry name" value="SRAP"/>
    <property type="match status" value="1"/>
</dbReference>
<keyword evidence="4" id="KW-0378">Hydrolase</keyword>